<evidence type="ECO:0000256" key="1">
    <source>
        <dbReference type="SAM" id="SignalP"/>
    </source>
</evidence>
<comment type="caution">
    <text evidence="2">The sequence shown here is derived from an EMBL/GenBank/DDBJ whole genome shotgun (WGS) entry which is preliminary data.</text>
</comment>
<dbReference type="Proteomes" id="UP000634139">
    <property type="component" value="Unassembled WGS sequence"/>
</dbReference>
<name>A0A918REH4_9SPHN</name>
<dbReference type="EMBL" id="BMZD01000003">
    <property type="protein sequence ID" value="GGZ95401.1"/>
    <property type="molecule type" value="Genomic_DNA"/>
</dbReference>
<accession>A0A918REH4</accession>
<feature type="chain" id="PRO_5037434828" evidence="1">
    <location>
        <begin position="27"/>
        <end position="235"/>
    </location>
</feature>
<evidence type="ECO:0000313" key="2">
    <source>
        <dbReference type="EMBL" id="GGZ95401.1"/>
    </source>
</evidence>
<keyword evidence="3" id="KW-1185">Reference proteome</keyword>
<proteinExistence type="predicted"/>
<protein>
    <submittedName>
        <fullName evidence="2">Uncharacterized protein</fullName>
    </submittedName>
</protein>
<reference evidence="2" key="2">
    <citation type="submission" date="2020-09" db="EMBL/GenBank/DDBJ databases">
        <authorList>
            <person name="Sun Q."/>
            <person name="Kim S."/>
        </authorList>
    </citation>
    <scope>NUCLEOTIDE SEQUENCE</scope>
    <source>
        <strain evidence="2">KCTC 32422</strain>
    </source>
</reference>
<gene>
    <name evidence="2" type="ORF">GCM10011617_14380</name>
</gene>
<dbReference type="AlphaFoldDB" id="A0A918REH4"/>
<organism evidence="2 3">
    <name type="scientific">Novosphingobium arvoryzae</name>
    <dbReference type="NCBI Taxonomy" id="1256514"/>
    <lineage>
        <taxon>Bacteria</taxon>
        <taxon>Pseudomonadati</taxon>
        <taxon>Pseudomonadota</taxon>
        <taxon>Alphaproteobacteria</taxon>
        <taxon>Sphingomonadales</taxon>
        <taxon>Sphingomonadaceae</taxon>
        <taxon>Novosphingobium</taxon>
    </lineage>
</organism>
<reference evidence="2" key="1">
    <citation type="journal article" date="2014" name="Int. J. Syst. Evol. Microbiol.">
        <title>Complete genome sequence of Corynebacterium casei LMG S-19264T (=DSM 44701T), isolated from a smear-ripened cheese.</title>
        <authorList>
            <consortium name="US DOE Joint Genome Institute (JGI-PGF)"/>
            <person name="Walter F."/>
            <person name="Albersmeier A."/>
            <person name="Kalinowski J."/>
            <person name="Ruckert C."/>
        </authorList>
    </citation>
    <scope>NUCLEOTIDE SEQUENCE</scope>
    <source>
        <strain evidence="2">KCTC 32422</strain>
    </source>
</reference>
<dbReference type="RefSeq" id="WP_189539975.1">
    <property type="nucleotide sequence ID" value="NZ_BMZD01000003.1"/>
</dbReference>
<feature type="signal peptide" evidence="1">
    <location>
        <begin position="1"/>
        <end position="26"/>
    </location>
</feature>
<evidence type="ECO:0000313" key="3">
    <source>
        <dbReference type="Proteomes" id="UP000634139"/>
    </source>
</evidence>
<sequence length="235" mass="24589">MKPVVALLAVAVLAAGQPAAARQARAADPAEIRAALGFYGTCIVKREGEIASKTVLSGEFLDTRSDEGKRLVQKECLADRVTVARFNDAALKGAMADALVARSLDRLTATSFDGVPALTYAEPWPVRLTDRNGSDLSPERIAAQQRKYDEKLGEVARAKMAECVTRTAGTQVRAMLATPAASAAELAALQAVAPSLSGCLPAGQTIGFDRMTLRGALAVAYYRLASAAQPTGAAQ</sequence>
<keyword evidence="1" id="KW-0732">Signal</keyword>